<keyword evidence="2" id="KW-1185">Reference proteome</keyword>
<organism evidence="1 2">
    <name type="scientific">uncultured phage cr19_1</name>
    <dbReference type="NCBI Taxonomy" id="2986420"/>
    <lineage>
        <taxon>Viruses</taxon>
        <taxon>Duplodnaviria</taxon>
        <taxon>Heunggongvirae</taxon>
        <taxon>Uroviricota</taxon>
        <taxon>Caudoviricetes</taxon>
        <taxon>Crassvirales</taxon>
        <taxon>Suoliviridae</taxon>
        <taxon>Uncouvirinae</taxon>
        <taxon>Birpovirus</taxon>
        <taxon>Birpovirus hominis</taxon>
    </lineage>
</organism>
<dbReference type="RefSeq" id="YP_010509797.1">
    <property type="nucleotide sequence ID" value="NC_067212.1"/>
</dbReference>
<evidence type="ECO:0000313" key="1">
    <source>
        <dbReference type="EMBL" id="QWM90857.1"/>
    </source>
</evidence>
<accession>A0AAE7RXW5</accession>
<dbReference type="KEGG" id="vg:75687292"/>
<evidence type="ECO:0000313" key="2">
    <source>
        <dbReference type="Proteomes" id="UP000827455"/>
    </source>
</evidence>
<proteinExistence type="predicted"/>
<dbReference type="Proteomes" id="UP000827455">
    <property type="component" value="Segment"/>
</dbReference>
<dbReference type="GeneID" id="75687292"/>
<gene>
    <name evidence="1" type="primary">gp_72891</name>
</gene>
<protein>
    <submittedName>
        <fullName evidence="1">Uncharacterized protein</fullName>
    </submittedName>
</protein>
<dbReference type="EMBL" id="MZ130494">
    <property type="protein sequence ID" value="QWM90857.1"/>
    <property type="molecule type" value="Genomic_DNA"/>
</dbReference>
<reference evidence="1 2" key="1">
    <citation type="submission" date="2021-04" db="EMBL/GenBank/DDBJ databases">
        <authorList>
            <person name="Shkoporov A.N."/>
            <person name="Stockdale S.R."/>
            <person name="Guerin E."/>
            <person name="Ross R.P."/>
            <person name="Hill C."/>
        </authorList>
    </citation>
    <scope>NUCLEOTIDE SEQUENCE [LARGE SCALE GENOMIC DNA]</scope>
    <source>
        <strain evidence="2">cr19_1</strain>
    </source>
</reference>
<name>A0AAE7RXW5_9CAUD</name>
<sequence length="125" mass="15246">MKKLNFDKYNKGLRYYATLFKINPIVFTSDLFIDITIDKEFLILQYKTYPKYYIVRRIQENEFFYNDIIKDNVVCYRFKLKTNDQKANFSIMQTNGTQFCTKEFILSMAILWKDYLDSSFYDTIF</sequence>